<keyword evidence="3" id="KW-0964">Secreted</keyword>
<dbReference type="RefSeq" id="XP_072560543.1">
    <property type="nucleotide sequence ID" value="XM_072704442.1"/>
</dbReference>
<comment type="similarity">
    <text evidence="2">Belongs to the chromogranin/secretogranin protein family.</text>
</comment>
<dbReference type="STRING" id="1676925.ENSPKIP00000022975"/>
<dbReference type="PANTHER" id="PTHR15119:SF0">
    <property type="entry name" value="SECRETOGRANIN-2"/>
    <property type="match status" value="1"/>
</dbReference>
<feature type="chain" id="PRO_5017205751" evidence="7">
    <location>
        <begin position="26"/>
        <end position="566"/>
    </location>
</feature>
<feature type="compositionally biased region" description="Basic and acidic residues" evidence="6">
    <location>
        <begin position="238"/>
        <end position="253"/>
    </location>
</feature>
<organism evidence="8 9">
    <name type="scientific">Paramormyrops kingsleyae</name>
    <dbReference type="NCBI Taxonomy" id="1676925"/>
    <lineage>
        <taxon>Eukaryota</taxon>
        <taxon>Metazoa</taxon>
        <taxon>Chordata</taxon>
        <taxon>Craniata</taxon>
        <taxon>Vertebrata</taxon>
        <taxon>Euteleostomi</taxon>
        <taxon>Actinopterygii</taxon>
        <taxon>Neopterygii</taxon>
        <taxon>Teleostei</taxon>
        <taxon>Osteoglossocephala</taxon>
        <taxon>Osteoglossomorpha</taxon>
        <taxon>Osteoglossiformes</taxon>
        <taxon>Mormyridae</taxon>
        <taxon>Paramormyrops</taxon>
    </lineage>
</organism>
<dbReference type="RefSeq" id="XP_023674524.1">
    <property type="nucleotide sequence ID" value="XM_023818756.2"/>
</dbReference>
<feature type="region of interest" description="Disordered" evidence="6">
    <location>
        <begin position="423"/>
        <end position="448"/>
    </location>
</feature>
<dbReference type="OrthoDB" id="8894600at2759"/>
<proteinExistence type="inferred from homology"/>
<accession>A0A3B3RYH7</accession>
<feature type="signal peptide" evidence="7">
    <location>
        <begin position="1"/>
        <end position="25"/>
    </location>
</feature>
<dbReference type="PANTHER" id="PTHR15119">
    <property type="entry name" value="SECRETOGRANIN II"/>
    <property type="match status" value="1"/>
</dbReference>
<evidence type="ECO:0000256" key="2">
    <source>
        <dbReference type="ARBA" id="ARBA00005723"/>
    </source>
</evidence>
<dbReference type="Proteomes" id="UP000261540">
    <property type="component" value="Unplaced"/>
</dbReference>
<dbReference type="GO" id="GO:0030141">
    <property type="term" value="C:secretory granule"/>
    <property type="evidence" value="ECO:0007669"/>
    <property type="project" value="InterPro"/>
</dbReference>
<feature type="compositionally biased region" description="Polar residues" evidence="6">
    <location>
        <begin position="254"/>
        <end position="269"/>
    </location>
</feature>
<dbReference type="GeneTree" id="ENSGT00390000010895"/>
<comment type="subcellular location">
    <subcellularLocation>
        <location evidence="1">Secreted</location>
    </subcellularLocation>
</comment>
<dbReference type="KEGG" id="pki:111847515"/>
<evidence type="ECO:0000256" key="5">
    <source>
        <dbReference type="ARBA" id="ARBA00022729"/>
    </source>
</evidence>
<keyword evidence="9" id="KW-1185">Reference proteome</keyword>
<evidence type="ECO:0000313" key="8">
    <source>
        <dbReference type="Ensembl" id="ENSPKIP00000022975.1"/>
    </source>
</evidence>
<sequence>MSIPKLSMAGLAVLLSVFLQPWVQGASMHGGIAESRHSNPYFTPSSNMLKALQYIQNLRQQAGEEPITEDDARELVDASEGQDSKDRQWLNALLRTLPQTRVEPKATLPKLHYTPKNRENIGDGEQPMLGDIEDYADYPKPPEKYGLMFEDEEPHGSASKRANEAAELQYTPQSLANLQSVFEELEKIKHQNLGQDQTLDWSNPGNSVSIRDVSYKDGIGVEQWIPMEERMEMEEVVNDSREEFDRSLEDNHSDGGNSKQSTQPTYGNQEDQDDLSKLLDEYLLKILHKTPQTEKRDEEQNSKRRIAQLLQKLDPIVIYKLMEISQKLQIHPEDLIEMVMDGKVTKDDKMPKSELEPEPLLTDEEKLARIVSYNGEKRPETRIFKAGFPKKQAKTPDNSNVEDILGILGLESPERQNAEHFEEQGQFRDLPSRYAPPGGRPLYIPPKPYKGKDNYDGNVDEDLVNFLTAKMLAQNSKQTAQKADQHTPKPQEHLNYGAYESVLKDYFDQPENEKSSLLKTRKPTKYTVQAPKAQGLEDDRLLEMSYLIPKSEKQLKNLYDKTVRGM</sequence>
<dbReference type="GO" id="GO:0005576">
    <property type="term" value="C:extracellular region"/>
    <property type="evidence" value="ECO:0007669"/>
    <property type="project" value="UniProtKB-SubCell"/>
</dbReference>
<evidence type="ECO:0000256" key="6">
    <source>
        <dbReference type="SAM" id="MobiDB-lite"/>
    </source>
</evidence>
<feature type="region of interest" description="Disordered" evidence="6">
    <location>
        <begin position="234"/>
        <end position="271"/>
    </location>
</feature>
<name>A0A3B3RYH7_9TELE</name>
<dbReference type="AlphaFoldDB" id="A0A3B3RYH7"/>
<evidence type="ECO:0000256" key="7">
    <source>
        <dbReference type="SAM" id="SignalP"/>
    </source>
</evidence>
<reference evidence="8" key="1">
    <citation type="submission" date="2025-08" db="UniProtKB">
        <authorList>
            <consortium name="Ensembl"/>
        </authorList>
    </citation>
    <scope>IDENTIFICATION</scope>
</reference>
<dbReference type="RefSeq" id="XP_023674525.1">
    <property type="nucleotide sequence ID" value="XM_023818757.2"/>
</dbReference>
<keyword evidence="5 7" id="KW-0732">Signal</keyword>
<keyword evidence="4" id="KW-0165">Cleavage on pair of basic residues</keyword>
<dbReference type="InterPro" id="IPR038858">
    <property type="entry name" value="ScgII"/>
</dbReference>
<dbReference type="Ensembl" id="ENSPKIT00000003648.1">
    <property type="protein sequence ID" value="ENSPKIP00000022975.1"/>
    <property type="gene ID" value="ENSPKIG00000006783.1"/>
</dbReference>
<evidence type="ECO:0000256" key="1">
    <source>
        <dbReference type="ARBA" id="ARBA00004613"/>
    </source>
</evidence>
<evidence type="ECO:0000313" key="9">
    <source>
        <dbReference type="Proteomes" id="UP000261540"/>
    </source>
</evidence>
<dbReference type="GeneID" id="111847515"/>
<evidence type="ECO:0000256" key="3">
    <source>
        <dbReference type="ARBA" id="ARBA00022525"/>
    </source>
</evidence>
<protein>
    <submittedName>
        <fullName evidence="8">Secretogranin-2-like</fullName>
    </submittedName>
</protein>
<reference evidence="8" key="2">
    <citation type="submission" date="2025-09" db="UniProtKB">
        <authorList>
            <consortium name="Ensembl"/>
        </authorList>
    </citation>
    <scope>IDENTIFICATION</scope>
</reference>
<dbReference type="GO" id="GO:1903670">
    <property type="term" value="P:regulation of sprouting angiogenesis"/>
    <property type="evidence" value="ECO:0007669"/>
    <property type="project" value="Ensembl"/>
</dbReference>
<evidence type="ECO:0000256" key="4">
    <source>
        <dbReference type="ARBA" id="ARBA00022685"/>
    </source>
</evidence>
<dbReference type="InterPro" id="IPR001990">
    <property type="entry name" value="Granin"/>
</dbReference>
<dbReference type="Pfam" id="PF01271">
    <property type="entry name" value="Granin"/>
    <property type="match status" value="1"/>
</dbReference>